<evidence type="ECO:0000256" key="1">
    <source>
        <dbReference type="SAM" id="Phobius"/>
    </source>
</evidence>
<keyword evidence="1" id="KW-1133">Transmembrane helix</keyword>
<name>A0AA97D9U3_9FIRM</name>
<feature type="transmembrane region" description="Helical" evidence="1">
    <location>
        <begin position="38"/>
        <end position="55"/>
    </location>
</feature>
<reference evidence="2" key="2">
    <citation type="submission" date="2024-06" db="EMBL/GenBank/DDBJ databases">
        <title>Caproicibacterium argilliputei sp. nov, a novel caproic acid producing anaerobic bacterium isolated from pit mud.</title>
        <authorList>
            <person name="Xia S."/>
        </authorList>
    </citation>
    <scope>NUCLEOTIDE SEQUENCE</scope>
    <source>
        <strain evidence="2">ZCY20-5</strain>
    </source>
</reference>
<keyword evidence="1" id="KW-0472">Membrane</keyword>
<feature type="transmembrane region" description="Helical" evidence="1">
    <location>
        <begin position="15"/>
        <end position="32"/>
    </location>
</feature>
<reference evidence="2" key="1">
    <citation type="submission" date="2023-09" db="EMBL/GenBank/DDBJ databases">
        <authorList>
            <person name="Zeng C."/>
        </authorList>
    </citation>
    <scope>NUCLEOTIDE SEQUENCE</scope>
    <source>
        <strain evidence="2">ZCY20-5</strain>
    </source>
</reference>
<evidence type="ECO:0000313" key="2">
    <source>
        <dbReference type="EMBL" id="WOC32899.1"/>
    </source>
</evidence>
<dbReference type="EMBL" id="CP135996">
    <property type="protein sequence ID" value="WOC32899.1"/>
    <property type="molecule type" value="Genomic_DNA"/>
</dbReference>
<feature type="transmembrane region" description="Helical" evidence="1">
    <location>
        <begin position="122"/>
        <end position="146"/>
    </location>
</feature>
<sequence length="254" mass="28784">METIKKVLKWWKTNMRYIVISVFIPLLLIGIFPFTNGVSIGYVIIYSILALLVSFEIKCDLAKSISKFRTSIRGYLWFGLQLSGLAVLIFGMLAFENRSFYENIANLNQYVVDMTGKYLDGFGALLVSVIVVSIVLLGVWLVLSLFADVKIVVLVNAIFTFGVNLIHQIVNYIFSFLPNSFFVGQSFTDKEAEVFTQYCRGMSPKGMLLLILNTFYMPLFVIGGIITIVGVIKGYRQSRRQNVNSFREIKSKIL</sequence>
<gene>
    <name evidence="2" type="ORF">PXC00_03210</name>
</gene>
<keyword evidence="3" id="KW-1185">Reference proteome</keyword>
<protein>
    <submittedName>
        <fullName evidence="2">Uncharacterized protein</fullName>
    </submittedName>
</protein>
<dbReference type="KEGG" id="carl:PXC00_03210"/>
<evidence type="ECO:0000313" key="3">
    <source>
        <dbReference type="Proteomes" id="UP001300604"/>
    </source>
</evidence>
<dbReference type="AlphaFoldDB" id="A0AA97D9U3"/>
<dbReference type="RefSeq" id="WP_316935079.1">
    <property type="nucleotide sequence ID" value="NZ_CP135996.1"/>
</dbReference>
<feature type="transmembrane region" description="Helical" evidence="1">
    <location>
        <begin position="153"/>
        <end position="174"/>
    </location>
</feature>
<organism evidence="2 3">
    <name type="scientific">Caproicibacterium argilliputei</name>
    <dbReference type="NCBI Taxonomy" id="3030016"/>
    <lineage>
        <taxon>Bacteria</taxon>
        <taxon>Bacillati</taxon>
        <taxon>Bacillota</taxon>
        <taxon>Clostridia</taxon>
        <taxon>Eubacteriales</taxon>
        <taxon>Oscillospiraceae</taxon>
        <taxon>Caproicibacterium</taxon>
    </lineage>
</organism>
<feature type="transmembrane region" description="Helical" evidence="1">
    <location>
        <begin position="75"/>
        <end position="95"/>
    </location>
</feature>
<feature type="transmembrane region" description="Helical" evidence="1">
    <location>
        <begin position="207"/>
        <end position="232"/>
    </location>
</feature>
<accession>A0AA97D9U3</accession>
<keyword evidence="1" id="KW-0812">Transmembrane</keyword>
<dbReference type="Proteomes" id="UP001300604">
    <property type="component" value="Chromosome"/>
</dbReference>
<proteinExistence type="predicted"/>